<proteinExistence type="predicted"/>
<feature type="coiled-coil region" evidence="1">
    <location>
        <begin position="547"/>
        <end position="574"/>
    </location>
</feature>
<dbReference type="GO" id="GO:0005524">
    <property type="term" value="F:ATP binding"/>
    <property type="evidence" value="ECO:0007669"/>
    <property type="project" value="InterPro"/>
</dbReference>
<evidence type="ECO:0000313" key="3">
    <source>
        <dbReference type="Proteomes" id="UP000288227"/>
    </source>
</evidence>
<dbReference type="OrthoDB" id="9791620at2"/>
<evidence type="ECO:0000256" key="1">
    <source>
        <dbReference type="SAM" id="Coils"/>
    </source>
</evidence>
<sequence>MNDKRGSKWRKWDLHVHTPASLIQSFKADGDNDVWETYIKDLESLPKEIQVLGINDYIFIDGYRKVLDYKSKGRLSNIQLILPVIEFRIKKFAGHRQFKRINLHIIFSEEVTPEIIQAQFLNGLSAKYSLTPGLNGGISWGGLITSESLLDLGRQIKAGVPAHELQHFGSDLEEGFNNLNCDEDEIISFLENSTYFTDKFLIAIGKTEWDAFSWNDNSIAEKKDAINKCHIVFTSSESIPAFYKGKEKLTEQHVNNLLLDCSDAHHNSSTKMKDRIGKCYTWIKSDPSFEGLKQILHERDRVFIGEKPELINRIEGNPTKFIEKISITRIPNSPLNELWFDGLDISLNAGLVAIIGNKGNGKSALADIIGLCGNTHNADNFSFLNSEKFKKRKPSNKAEEFEATLTWRNGTTNTKRLSEDVDRNLTERVKYIPQNFLETLCSVEDGIDFEKELRKIIFSHTPQSDRIGANSLDELISNKSEVIQQSVNKIKNEITTLNNKIADIESKRNPNYRKTIQDSHDKKKIELEAHDKIKPNAVPAPQNSGLQEAINKQIETLREKLLQLEKTIVEKNQEKTDLNVSINELTKADQAISNLSNEFNSFIASQKPIYEKYNIQLDDIVTLNINSEPITSLISEKQKGLISVNNSLGNSDDSLPSQIKNILDEITTLKEKLDEPSKLHQQYLSNLKVWETGRAAIVGEKQVEGTLAYFEEVLRYIDNDLKTEFETARNARRALVENLYDKKNEIISLYRQLFKPVTDFIHADNNLTDNYKIKLDVSLRLQGFIEKFFDHISVGAKGSFIGKEDGYKKLEQIIEVSELNTKEGFILFIQELITHLFYDRRTDQDNASRNLQDQLKKGYGPVDFYNFLFSMDYLNPIYKLKLGDKELSELSPGERGALLLIFYLLLDNDNIPLVIDQPEENLDNQSVHTIIGKFIKQVKDKRQIIIVTHNPNLAIVCDAEQIIHIKITKEDANKVSYTTGAIENPTINNSVVEILEGTFPAFDNRTEKYKVTKR</sequence>
<dbReference type="SUPFAM" id="SSF52540">
    <property type="entry name" value="P-loop containing nucleoside triphosphate hydrolases"/>
    <property type="match status" value="1"/>
</dbReference>
<dbReference type="GO" id="GO:0016887">
    <property type="term" value="F:ATP hydrolysis activity"/>
    <property type="evidence" value="ECO:0007669"/>
    <property type="project" value="InterPro"/>
</dbReference>
<dbReference type="RefSeq" id="WP_127122311.1">
    <property type="nucleotide sequence ID" value="NZ_BHXQ01000003.1"/>
</dbReference>
<dbReference type="Proteomes" id="UP000288227">
    <property type="component" value="Unassembled WGS sequence"/>
</dbReference>
<dbReference type="EMBL" id="BHXQ01000003">
    <property type="protein sequence ID" value="GCC51657.1"/>
    <property type="molecule type" value="Genomic_DNA"/>
</dbReference>
<evidence type="ECO:0000313" key="2">
    <source>
        <dbReference type="EMBL" id="GCC51657.1"/>
    </source>
</evidence>
<reference evidence="2 3" key="1">
    <citation type="submission" date="2018-11" db="EMBL/GenBank/DDBJ databases">
        <title>Chryseotalea sanarue gen. nov., sp., nov., a member of the family Cytophagaceae, isolated from a brackish lake in Hamamatsu Japan.</title>
        <authorList>
            <person name="Maejima Y."/>
            <person name="Iino T."/>
            <person name="Muraguchi Y."/>
            <person name="Fukuda K."/>
            <person name="Ohkuma M."/>
            <person name="Moriuchi R."/>
            <person name="Dohra H."/>
            <person name="Kimbara K."/>
            <person name="Shintani M."/>
        </authorList>
    </citation>
    <scope>NUCLEOTIDE SEQUENCE [LARGE SCALE GENOMIC DNA]</scope>
    <source>
        <strain evidence="2 3">Ys</strain>
    </source>
</reference>
<name>A0A401U9U7_9BACT</name>
<dbReference type="PANTHER" id="PTHR32182:SF22">
    <property type="entry name" value="ATP-DEPENDENT ENDONUCLEASE, OLD FAMILY-RELATED"/>
    <property type="match status" value="1"/>
</dbReference>
<dbReference type="InterPro" id="IPR027417">
    <property type="entry name" value="P-loop_NTPase"/>
</dbReference>
<protein>
    <submittedName>
        <fullName evidence="2">Uncharacterized protein</fullName>
    </submittedName>
</protein>
<organism evidence="2 3">
    <name type="scientific">Chryseotalea sanaruensis</name>
    <dbReference type="NCBI Taxonomy" id="2482724"/>
    <lineage>
        <taxon>Bacteria</taxon>
        <taxon>Pseudomonadati</taxon>
        <taxon>Bacteroidota</taxon>
        <taxon>Cytophagia</taxon>
        <taxon>Cytophagales</taxon>
        <taxon>Chryseotaleaceae</taxon>
        <taxon>Chryseotalea</taxon>
    </lineage>
</organism>
<keyword evidence="1" id="KW-0175">Coiled coil</keyword>
<gene>
    <name evidence="2" type="ORF">SanaruYs_18850</name>
</gene>
<keyword evidence="3" id="KW-1185">Reference proteome</keyword>
<dbReference type="NCBIfam" id="NF045780">
    <property type="entry name" value="TrlF_fam_ATP"/>
    <property type="match status" value="1"/>
</dbReference>
<dbReference type="Gene3D" id="3.40.50.300">
    <property type="entry name" value="P-loop containing nucleotide triphosphate hydrolases"/>
    <property type="match status" value="2"/>
</dbReference>
<dbReference type="GO" id="GO:0000731">
    <property type="term" value="P:DNA synthesis involved in DNA repair"/>
    <property type="evidence" value="ECO:0007669"/>
    <property type="project" value="TreeGrafter"/>
</dbReference>
<dbReference type="GO" id="GO:0006302">
    <property type="term" value="P:double-strand break repair"/>
    <property type="evidence" value="ECO:0007669"/>
    <property type="project" value="TreeGrafter"/>
</dbReference>
<dbReference type="AlphaFoldDB" id="A0A401U9U7"/>
<dbReference type="InterPro" id="IPR054787">
    <property type="entry name" value="TrlF_ATPase"/>
</dbReference>
<dbReference type="CDD" id="cd00267">
    <property type="entry name" value="ABC_ATPase"/>
    <property type="match status" value="1"/>
</dbReference>
<dbReference type="PANTHER" id="PTHR32182">
    <property type="entry name" value="DNA REPLICATION AND REPAIR PROTEIN RECF"/>
    <property type="match status" value="1"/>
</dbReference>
<accession>A0A401U9U7</accession>
<comment type="caution">
    <text evidence="2">The sequence shown here is derived from an EMBL/GenBank/DDBJ whole genome shotgun (WGS) entry which is preliminary data.</text>
</comment>